<dbReference type="EMBL" id="CP016312">
    <property type="protein sequence ID" value="APD09780.1"/>
    <property type="molecule type" value="Genomic_DNA"/>
</dbReference>
<keyword evidence="6 7" id="KW-0472">Membrane</keyword>
<feature type="domain" description="VTT" evidence="8">
    <location>
        <begin position="26"/>
        <end position="143"/>
    </location>
</feature>
<feature type="transmembrane region" description="Helical" evidence="7">
    <location>
        <begin position="109"/>
        <end position="130"/>
    </location>
</feature>
<dbReference type="KEGG" id="tbc:A0O31_01672"/>
<comment type="subcellular location">
    <subcellularLocation>
        <location evidence="1 7">Cell membrane</location>
        <topology evidence="1 7">Multi-pass membrane protein</topology>
    </subcellularLocation>
</comment>
<keyword evidence="12" id="KW-1185">Reference proteome</keyword>
<sequence>MWAYLAPALVLFLEVGFPFGLFVPGGDTLLLALGALAGEGRLSLFPLLPLLFLGSFLGHGVGYAIGRALGKGVRKRLPEALLARAERVLLRLGPTALLLAPFLPGVRTALPLLLGALGFPLALYLGLAALGSLLWTQGLVLLAYFLGQRVSPWLLWPLLLLLALLPLLRRR</sequence>
<feature type="transmembrane region" description="Helical" evidence="7">
    <location>
        <begin position="42"/>
        <end position="66"/>
    </location>
</feature>
<evidence type="ECO:0000313" key="10">
    <source>
        <dbReference type="EMBL" id="BDG16918.1"/>
    </source>
</evidence>
<dbReference type="STRING" id="56956.A0O31_01672"/>
<evidence type="ECO:0000256" key="4">
    <source>
        <dbReference type="ARBA" id="ARBA00022692"/>
    </source>
</evidence>
<comment type="caution">
    <text evidence="7">Lacks conserved residue(s) required for the propagation of feature annotation.</text>
</comment>
<dbReference type="Proteomes" id="UP000182993">
    <property type="component" value="Chromosome"/>
</dbReference>
<dbReference type="EMBL" id="AP025593">
    <property type="protein sequence ID" value="BDG16918.1"/>
    <property type="molecule type" value="Genomic_DNA"/>
</dbReference>
<dbReference type="Pfam" id="PF09335">
    <property type="entry name" value="VTT_dom"/>
    <property type="match status" value="1"/>
</dbReference>
<keyword evidence="5 7" id="KW-1133">Transmembrane helix</keyword>
<keyword evidence="3 7" id="KW-1003">Cell membrane</keyword>
<accession>A0A1J0LUU6</accession>
<name>A0A1J0LUU6_THEBO</name>
<reference evidence="11" key="1">
    <citation type="submission" date="2016-06" db="EMBL/GenBank/DDBJ databases">
        <title>Whole genome sequencing of Thermus brockianus strain GE-1.</title>
        <authorList>
            <person name="Schaefers C."/>
            <person name="Blank S."/>
            <person name="Wiebusch S."/>
            <person name="Elleuche S."/>
            <person name="Antranikian G."/>
        </authorList>
    </citation>
    <scope>NUCLEOTIDE SEQUENCE [LARGE SCALE GENOMIC DNA]</scope>
    <source>
        <strain evidence="11">GE-1</strain>
    </source>
</reference>
<dbReference type="PANTHER" id="PTHR30353">
    <property type="entry name" value="INNER MEMBRANE PROTEIN DEDA-RELATED"/>
    <property type="match status" value="1"/>
</dbReference>
<gene>
    <name evidence="9" type="ORF">A0O31_01672</name>
    <name evidence="10" type="ORF">TbrSNM41_16520</name>
</gene>
<dbReference type="InterPro" id="IPR032818">
    <property type="entry name" value="DedA-like"/>
</dbReference>
<dbReference type="InterPro" id="IPR032816">
    <property type="entry name" value="VTT_dom"/>
</dbReference>
<evidence type="ECO:0000256" key="2">
    <source>
        <dbReference type="ARBA" id="ARBA00010792"/>
    </source>
</evidence>
<protein>
    <submittedName>
        <fullName evidence="10">Alkaline phosphatase</fullName>
    </submittedName>
    <submittedName>
        <fullName evidence="9">DedA family protein</fullName>
    </submittedName>
</protein>
<dbReference type="PANTHER" id="PTHR30353:SF15">
    <property type="entry name" value="INNER MEMBRANE PROTEIN YABI"/>
    <property type="match status" value="1"/>
</dbReference>
<dbReference type="GO" id="GO:0005886">
    <property type="term" value="C:plasma membrane"/>
    <property type="evidence" value="ECO:0007669"/>
    <property type="project" value="UniProtKB-SubCell"/>
</dbReference>
<reference evidence="10 12" key="3">
    <citation type="journal article" date="2022" name="Microbiol. Resour. Announc.">
        <title>Complete Genome Sequences of Thermus Strains Isolated from Senami Hot Spring in Japan.</title>
        <authorList>
            <person name="Miyazaki K."/>
        </authorList>
    </citation>
    <scope>NUCLEOTIDE SEQUENCE [LARGE SCALE GENOMIC DNA]</scope>
    <source>
        <strain evidence="10 12">SNM4-1</strain>
    </source>
</reference>
<keyword evidence="4 7" id="KW-0812">Transmembrane</keyword>
<evidence type="ECO:0000256" key="3">
    <source>
        <dbReference type="ARBA" id="ARBA00022475"/>
    </source>
</evidence>
<evidence type="ECO:0000313" key="9">
    <source>
        <dbReference type="EMBL" id="APD09780.1"/>
    </source>
</evidence>
<evidence type="ECO:0000313" key="11">
    <source>
        <dbReference type="Proteomes" id="UP000182993"/>
    </source>
</evidence>
<comment type="similarity">
    <text evidence="2 7">Belongs to the DedA family.</text>
</comment>
<evidence type="ECO:0000256" key="1">
    <source>
        <dbReference type="ARBA" id="ARBA00004651"/>
    </source>
</evidence>
<feature type="transmembrane region" description="Helical" evidence="7">
    <location>
        <begin position="150"/>
        <end position="168"/>
    </location>
</feature>
<reference evidence="9" key="2">
    <citation type="journal article" date="2017" name="Stand. Genomic Sci.">
        <title>Complete genome sequence of Thermus brockianus GE-1 reveals key enzymes of xylan/xylose metabolism.</title>
        <authorList>
            <person name="Schaefers C."/>
            <person name="Blank S."/>
            <person name="Wiebusch S."/>
            <person name="Elleuche S."/>
            <person name="Antranikian G."/>
        </authorList>
    </citation>
    <scope>NUCLEOTIDE SEQUENCE</scope>
    <source>
        <strain evidence="9">GE-1</strain>
    </source>
</reference>
<evidence type="ECO:0000256" key="7">
    <source>
        <dbReference type="RuleBase" id="RU367016"/>
    </source>
</evidence>
<dbReference type="AlphaFoldDB" id="A0A1J0LUU6"/>
<evidence type="ECO:0000256" key="6">
    <source>
        <dbReference type="ARBA" id="ARBA00023136"/>
    </source>
</evidence>
<organism evidence="9 11">
    <name type="scientific">Thermus brockianus</name>
    <dbReference type="NCBI Taxonomy" id="56956"/>
    <lineage>
        <taxon>Bacteria</taxon>
        <taxon>Thermotogati</taxon>
        <taxon>Deinococcota</taxon>
        <taxon>Deinococci</taxon>
        <taxon>Thermales</taxon>
        <taxon>Thermaceae</taxon>
        <taxon>Thermus</taxon>
    </lineage>
</organism>
<evidence type="ECO:0000313" key="12">
    <source>
        <dbReference type="Proteomes" id="UP000831120"/>
    </source>
</evidence>
<evidence type="ECO:0000256" key="5">
    <source>
        <dbReference type="ARBA" id="ARBA00022989"/>
    </source>
</evidence>
<proteinExistence type="inferred from homology"/>
<evidence type="ECO:0000259" key="8">
    <source>
        <dbReference type="Pfam" id="PF09335"/>
    </source>
</evidence>
<dbReference type="RefSeq" id="WP_071677438.1">
    <property type="nucleotide sequence ID" value="NZ_AP025593.1"/>
</dbReference>
<dbReference type="Proteomes" id="UP000831120">
    <property type="component" value="Chromosome"/>
</dbReference>